<proteinExistence type="inferred from homology"/>
<dbReference type="PANTHER" id="PTHR12215">
    <property type="entry name" value="PHOSPHOPANTETHEINE TRANSFERASE"/>
    <property type="match status" value="1"/>
</dbReference>
<comment type="similarity">
    <text evidence="1">Belongs to the P-Pant transferase superfamily. Gsp/Sfp/HetI/AcpT family.</text>
</comment>
<dbReference type="GO" id="GO:0016740">
    <property type="term" value="F:transferase activity"/>
    <property type="evidence" value="ECO:0007669"/>
    <property type="project" value="UniProtKB-KW"/>
</dbReference>
<keyword evidence="2 4" id="KW-0808">Transferase</keyword>
<gene>
    <name evidence="4" type="ORF">HND93_32140</name>
</gene>
<dbReference type="Gene3D" id="3.90.470.20">
    <property type="entry name" value="4'-phosphopantetheinyl transferase domain"/>
    <property type="match status" value="2"/>
</dbReference>
<dbReference type="Proteomes" id="UP000584642">
    <property type="component" value="Unassembled WGS sequence"/>
</dbReference>
<dbReference type="EMBL" id="JABFDB010000039">
    <property type="protein sequence ID" value="NYZ24380.1"/>
    <property type="molecule type" value="Genomic_DNA"/>
</dbReference>
<evidence type="ECO:0000313" key="5">
    <source>
        <dbReference type="Proteomes" id="UP000584642"/>
    </source>
</evidence>
<evidence type="ECO:0000256" key="1">
    <source>
        <dbReference type="ARBA" id="ARBA00010990"/>
    </source>
</evidence>
<dbReference type="RefSeq" id="WP_180286149.1">
    <property type="nucleotide sequence ID" value="NZ_JABFDB010000039.1"/>
</dbReference>
<keyword evidence="5" id="KW-1185">Reference proteome</keyword>
<dbReference type="SUPFAM" id="SSF56214">
    <property type="entry name" value="4'-phosphopantetheinyl transferase"/>
    <property type="match status" value="2"/>
</dbReference>
<dbReference type="Pfam" id="PF01648">
    <property type="entry name" value="ACPS"/>
    <property type="match status" value="1"/>
</dbReference>
<evidence type="ECO:0000256" key="2">
    <source>
        <dbReference type="ARBA" id="ARBA00022679"/>
    </source>
</evidence>
<dbReference type="InterPro" id="IPR008278">
    <property type="entry name" value="4-PPantetheinyl_Trfase_dom"/>
</dbReference>
<dbReference type="PANTHER" id="PTHR12215:SF10">
    <property type="entry name" value="L-AMINOADIPATE-SEMIALDEHYDE DEHYDROGENASE-PHOSPHOPANTETHEINYL TRANSFERASE"/>
    <property type="match status" value="1"/>
</dbReference>
<name>A0ABX2TMV6_9PROT</name>
<accession>A0ABX2TMV6</accession>
<sequence length="240" mass="25849">MSRSEPSDAPLGGSVRVATLITDALAPERRQALLTRLSPADRGRSRRFRFDADRDSFIAAHGLLDELLQEVLGCEAAMVAADHPGGKPRLRHPTHAGVDVNLSHTRGLAAAAVAIGCAVGVDCERLDRRIDDGFAEAVLAPEEAAWLRCRRGSPSEPGFLHLWTLKEAVLKADGRGLGMGLTSFAVLPNPPRMAREPVTSTGAGRWTFRQWCPTEAHVVALAVRGGGQPGPRISHWRSHE</sequence>
<evidence type="ECO:0000313" key="4">
    <source>
        <dbReference type="EMBL" id="NYZ24380.1"/>
    </source>
</evidence>
<evidence type="ECO:0000259" key="3">
    <source>
        <dbReference type="Pfam" id="PF01648"/>
    </source>
</evidence>
<organism evidence="4 5">
    <name type="scientific">Azospirillum oleiclasticum</name>
    <dbReference type="NCBI Taxonomy" id="2735135"/>
    <lineage>
        <taxon>Bacteria</taxon>
        <taxon>Pseudomonadati</taxon>
        <taxon>Pseudomonadota</taxon>
        <taxon>Alphaproteobacteria</taxon>
        <taxon>Rhodospirillales</taxon>
        <taxon>Azospirillaceae</taxon>
        <taxon>Azospirillum</taxon>
    </lineage>
</organism>
<comment type="caution">
    <text evidence="4">The sequence shown here is derived from an EMBL/GenBank/DDBJ whole genome shotgun (WGS) entry which is preliminary data.</text>
</comment>
<reference evidence="4 5" key="1">
    <citation type="submission" date="2020-05" db="EMBL/GenBank/DDBJ databases">
        <title>Azospirillum oleiclasticum sp. nov, a nitrogen-fixing and heavy crude oil-emulsifying bacterium isolated from the crude oil of Yumen Oilfield.</title>
        <authorList>
            <person name="Wu D."/>
            <person name="Cai M."/>
            <person name="Zhang X."/>
        </authorList>
    </citation>
    <scope>NUCLEOTIDE SEQUENCE [LARGE SCALE GENOMIC DNA]</scope>
    <source>
        <strain evidence="4 5">ROY-1-1-2</strain>
    </source>
</reference>
<dbReference type="InterPro" id="IPR037143">
    <property type="entry name" value="4-PPantetheinyl_Trfase_dom_sf"/>
</dbReference>
<feature type="domain" description="4'-phosphopantetheinyl transferase" evidence="3">
    <location>
        <begin position="118"/>
        <end position="192"/>
    </location>
</feature>
<protein>
    <submittedName>
        <fullName evidence="4">4'-phosphopantetheinyl transferase superfamily protein</fullName>
    </submittedName>
</protein>
<dbReference type="InterPro" id="IPR050559">
    <property type="entry name" value="P-Pant_transferase_sf"/>
</dbReference>